<keyword evidence="8" id="KW-1133">Transmembrane helix</keyword>
<keyword evidence="6" id="KW-0408">Iron</keyword>
<evidence type="ECO:0000256" key="3">
    <source>
        <dbReference type="ARBA" id="ARBA00022896"/>
    </source>
</evidence>
<comment type="cofactor">
    <cofactor evidence="1">
        <name>L-ascorbate</name>
        <dbReference type="ChEBI" id="CHEBI:38290"/>
    </cofactor>
</comment>
<organism evidence="10 11">
    <name type="scientific">Globodera rostochiensis</name>
    <name type="common">Golden nematode worm</name>
    <name type="synonym">Heterodera rostochiensis</name>
    <dbReference type="NCBI Taxonomy" id="31243"/>
    <lineage>
        <taxon>Eukaryota</taxon>
        <taxon>Metazoa</taxon>
        <taxon>Ecdysozoa</taxon>
        <taxon>Nematoda</taxon>
        <taxon>Chromadorea</taxon>
        <taxon>Rhabditida</taxon>
        <taxon>Tylenchina</taxon>
        <taxon>Tylenchomorpha</taxon>
        <taxon>Tylenchoidea</taxon>
        <taxon>Heteroderidae</taxon>
        <taxon>Heteroderinae</taxon>
        <taxon>Globodera</taxon>
    </lineage>
</organism>
<dbReference type="Proteomes" id="UP000887572">
    <property type="component" value="Unplaced"/>
</dbReference>
<evidence type="ECO:0000256" key="2">
    <source>
        <dbReference type="ARBA" id="ARBA00022723"/>
    </source>
</evidence>
<dbReference type="PANTHER" id="PTHR10869">
    <property type="entry name" value="PROLYL 4-HYDROXYLASE ALPHA SUBUNIT"/>
    <property type="match status" value="1"/>
</dbReference>
<feature type="transmembrane region" description="Helical" evidence="8">
    <location>
        <begin position="7"/>
        <end position="26"/>
    </location>
</feature>
<dbReference type="InterPro" id="IPR045054">
    <property type="entry name" value="P4HA-like"/>
</dbReference>
<dbReference type="GO" id="GO:0005783">
    <property type="term" value="C:endoplasmic reticulum"/>
    <property type="evidence" value="ECO:0007669"/>
    <property type="project" value="TreeGrafter"/>
</dbReference>
<keyword evidence="5" id="KW-0560">Oxidoreductase</keyword>
<accession>A0A914H8Z6</accession>
<feature type="domain" description="Prolyl 4-hydroxylase alpha subunit" evidence="9">
    <location>
        <begin position="102"/>
        <end position="279"/>
    </location>
</feature>
<evidence type="ECO:0000256" key="1">
    <source>
        <dbReference type="ARBA" id="ARBA00001961"/>
    </source>
</evidence>
<evidence type="ECO:0000256" key="8">
    <source>
        <dbReference type="SAM" id="Phobius"/>
    </source>
</evidence>
<evidence type="ECO:0000259" key="9">
    <source>
        <dbReference type="SMART" id="SM00702"/>
    </source>
</evidence>
<dbReference type="GO" id="GO:0004656">
    <property type="term" value="F:procollagen-proline 4-dioxygenase activity"/>
    <property type="evidence" value="ECO:0007669"/>
    <property type="project" value="TreeGrafter"/>
</dbReference>
<evidence type="ECO:0000256" key="5">
    <source>
        <dbReference type="ARBA" id="ARBA00023002"/>
    </source>
</evidence>
<dbReference type="GO" id="GO:0005506">
    <property type="term" value="F:iron ion binding"/>
    <property type="evidence" value="ECO:0007669"/>
    <property type="project" value="InterPro"/>
</dbReference>
<evidence type="ECO:0000256" key="6">
    <source>
        <dbReference type="ARBA" id="ARBA00023004"/>
    </source>
</evidence>
<proteinExistence type="predicted"/>
<keyword evidence="8" id="KW-0472">Membrane</keyword>
<dbReference type="InterPro" id="IPR006620">
    <property type="entry name" value="Pro_4_hyd_alph"/>
</dbReference>
<dbReference type="Gene3D" id="2.60.120.620">
    <property type="entry name" value="q2cbj1_9rhob like domain"/>
    <property type="match status" value="1"/>
</dbReference>
<name>A0A914H8Z6_GLORO</name>
<reference evidence="11" key="1">
    <citation type="submission" date="2022-11" db="UniProtKB">
        <authorList>
            <consortium name="WormBaseParasite"/>
        </authorList>
    </citation>
    <scope>IDENTIFICATION</scope>
</reference>
<evidence type="ECO:0000313" key="11">
    <source>
        <dbReference type="WBParaSite" id="Gr19_v10_g14905.t1"/>
    </source>
</evidence>
<evidence type="ECO:0000313" key="10">
    <source>
        <dbReference type="Proteomes" id="UP000887572"/>
    </source>
</evidence>
<sequence>MHPAKGCITTIISAILLAIFFLAQMVENSTRFPSSTTTRTTTMVPENVSELLQNKDIQSTWQKQFLNVCLQPGRPKALNNLTCFCRQLGYETILVEVLSRQPVVLRIAQFVSDGILKKIAQKVRTSREVKSQGVEGLVYSEGHMGRRADGLWMAHNEKEVRALYRRIQAVLTLNPAMGEDFLISGNRLHPTGLPPLQVLRYAPFGHYAPHYDHLDPMPPSYDDGWFAYFGNRLATALLLVDTAQRGGSTVFPNLGLNIVPEKGKGGQVKRKAQIDRDSRSKSR</sequence>
<evidence type="ECO:0000256" key="7">
    <source>
        <dbReference type="SAM" id="MobiDB-lite"/>
    </source>
</evidence>
<evidence type="ECO:0000256" key="4">
    <source>
        <dbReference type="ARBA" id="ARBA00022964"/>
    </source>
</evidence>
<keyword evidence="2" id="KW-0479">Metal-binding</keyword>
<keyword evidence="4" id="KW-0223">Dioxygenase</keyword>
<dbReference type="GO" id="GO:0031418">
    <property type="term" value="F:L-ascorbic acid binding"/>
    <property type="evidence" value="ECO:0007669"/>
    <property type="project" value="UniProtKB-KW"/>
</dbReference>
<feature type="compositionally biased region" description="Basic and acidic residues" evidence="7">
    <location>
        <begin position="272"/>
        <end position="283"/>
    </location>
</feature>
<dbReference type="AlphaFoldDB" id="A0A914H8Z6"/>
<keyword evidence="8" id="KW-0812">Transmembrane</keyword>
<feature type="region of interest" description="Disordered" evidence="7">
    <location>
        <begin position="262"/>
        <end position="283"/>
    </location>
</feature>
<keyword evidence="3" id="KW-0847">Vitamin C</keyword>
<dbReference type="PANTHER" id="PTHR10869:SF215">
    <property type="entry name" value="FE2OG DIOXYGENASE DOMAIN-CONTAINING PROTEIN"/>
    <property type="match status" value="1"/>
</dbReference>
<dbReference type="SMART" id="SM00702">
    <property type="entry name" value="P4Hc"/>
    <property type="match status" value="1"/>
</dbReference>
<keyword evidence="10" id="KW-1185">Reference proteome</keyword>
<protein>
    <submittedName>
        <fullName evidence="11">Prolyl 4-hydroxylase alpha subunit domain-containing protein</fullName>
    </submittedName>
</protein>
<dbReference type="WBParaSite" id="Gr19_v10_g14905.t1">
    <property type="protein sequence ID" value="Gr19_v10_g14905.t1"/>
    <property type="gene ID" value="Gr19_v10_g14905"/>
</dbReference>